<proteinExistence type="predicted"/>
<dbReference type="AlphaFoldDB" id="A0A8J8JTK6"/>
<dbReference type="Proteomes" id="UP000598971">
    <property type="component" value="Unassembled WGS sequence"/>
</dbReference>
<reference evidence="2" key="1">
    <citation type="submission" date="2019-10" db="EMBL/GenBank/DDBJ databases">
        <title>Draft genome sequence of Panacibacter sp. KCS-6.</title>
        <authorList>
            <person name="Yim K.J."/>
        </authorList>
    </citation>
    <scope>NUCLEOTIDE SEQUENCE</scope>
    <source>
        <strain evidence="2">KCS-6</strain>
    </source>
</reference>
<name>A0A8J8JTK6_9BACT</name>
<evidence type="ECO:0000313" key="3">
    <source>
        <dbReference type="Proteomes" id="UP000598971"/>
    </source>
</evidence>
<keyword evidence="3" id="KW-1185">Reference proteome</keyword>
<feature type="domain" description="DUF4332" evidence="1">
    <location>
        <begin position="9"/>
        <end position="129"/>
    </location>
</feature>
<protein>
    <submittedName>
        <fullName evidence="2">DUF4332 domain-containing protein</fullName>
    </submittedName>
</protein>
<accession>A0A8J8JTK6</accession>
<dbReference type="Pfam" id="PF14229">
    <property type="entry name" value="DUF4332"/>
    <property type="match status" value="1"/>
</dbReference>
<gene>
    <name evidence="2" type="ORF">GD597_04485</name>
</gene>
<evidence type="ECO:0000259" key="1">
    <source>
        <dbReference type="Pfam" id="PF14229"/>
    </source>
</evidence>
<dbReference type="Gene3D" id="1.10.150.20">
    <property type="entry name" value="5' to 3' exonuclease, C-terminal subdomain"/>
    <property type="match status" value="1"/>
</dbReference>
<sequence length="135" mass="14558">MPYKIEDIEGIGVTYGQKLRDIEIATTGALLEKGATKKGRQQIAAATGIPESLILTWVNHSDLFRIKGVAGQFSELLEAAGVDSVKEFATRNAENLHAKLAATNEELGLSGRTPSIEALKEMIAQAKTLEARITH</sequence>
<dbReference type="RefSeq" id="WP_171606637.1">
    <property type="nucleotide sequence ID" value="NZ_WHPF01000003.1"/>
</dbReference>
<evidence type="ECO:0000313" key="2">
    <source>
        <dbReference type="EMBL" id="NNV54709.1"/>
    </source>
</evidence>
<comment type="caution">
    <text evidence="2">The sequence shown here is derived from an EMBL/GenBank/DDBJ whole genome shotgun (WGS) entry which is preliminary data.</text>
</comment>
<dbReference type="EMBL" id="WHPF01000003">
    <property type="protein sequence ID" value="NNV54709.1"/>
    <property type="molecule type" value="Genomic_DNA"/>
</dbReference>
<organism evidence="2 3">
    <name type="scientific">Limnovirga soli</name>
    <dbReference type="NCBI Taxonomy" id="2656915"/>
    <lineage>
        <taxon>Bacteria</taxon>
        <taxon>Pseudomonadati</taxon>
        <taxon>Bacteroidota</taxon>
        <taxon>Chitinophagia</taxon>
        <taxon>Chitinophagales</taxon>
        <taxon>Chitinophagaceae</taxon>
        <taxon>Limnovirga</taxon>
    </lineage>
</organism>
<dbReference type="InterPro" id="IPR025567">
    <property type="entry name" value="DUF4332"/>
</dbReference>